<evidence type="ECO:0000256" key="2">
    <source>
        <dbReference type="ARBA" id="ARBA00022729"/>
    </source>
</evidence>
<dbReference type="OrthoDB" id="3205678at2"/>
<evidence type="ECO:0000313" key="5">
    <source>
        <dbReference type="EMBL" id="OHV44146.1"/>
    </source>
</evidence>
<dbReference type="SUPFAM" id="SSF53822">
    <property type="entry name" value="Periplasmic binding protein-like I"/>
    <property type="match status" value="1"/>
</dbReference>
<dbReference type="RefSeq" id="WP_071082614.1">
    <property type="nucleotide sequence ID" value="NZ_MBLM01000025.1"/>
</dbReference>
<dbReference type="AlphaFoldDB" id="A0A1S1RDN6"/>
<accession>A0A1S1RDN6</accession>
<name>A0A1S1RDN6_9ACTN</name>
<feature type="domain" description="Leucine-binding protein" evidence="4">
    <location>
        <begin position="47"/>
        <end position="370"/>
    </location>
</feature>
<evidence type="ECO:0000313" key="6">
    <source>
        <dbReference type="Proteomes" id="UP000179627"/>
    </source>
</evidence>
<feature type="chain" id="PRO_5010185658" evidence="3">
    <location>
        <begin position="22"/>
        <end position="415"/>
    </location>
</feature>
<organism evidence="5 6">
    <name type="scientific">Parafrankia colletiae</name>
    <dbReference type="NCBI Taxonomy" id="573497"/>
    <lineage>
        <taxon>Bacteria</taxon>
        <taxon>Bacillati</taxon>
        <taxon>Actinomycetota</taxon>
        <taxon>Actinomycetes</taxon>
        <taxon>Frankiales</taxon>
        <taxon>Frankiaceae</taxon>
        <taxon>Parafrankia</taxon>
    </lineage>
</organism>
<feature type="signal peptide" evidence="3">
    <location>
        <begin position="1"/>
        <end position="21"/>
    </location>
</feature>
<evidence type="ECO:0000259" key="4">
    <source>
        <dbReference type="Pfam" id="PF13458"/>
    </source>
</evidence>
<dbReference type="Gene3D" id="3.40.50.2300">
    <property type="match status" value="2"/>
</dbReference>
<comment type="caution">
    <text evidence="5">The sequence shown here is derived from an EMBL/GenBank/DDBJ whole genome shotgun (WGS) entry which is preliminary data.</text>
</comment>
<keyword evidence="6" id="KW-1185">Reference proteome</keyword>
<dbReference type="Pfam" id="PF13458">
    <property type="entry name" value="Peripla_BP_6"/>
    <property type="match status" value="1"/>
</dbReference>
<gene>
    <name evidence="5" type="ORF">CC117_10860</name>
</gene>
<dbReference type="EMBL" id="MBLM01000025">
    <property type="protein sequence ID" value="OHV44146.1"/>
    <property type="molecule type" value="Genomic_DNA"/>
</dbReference>
<dbReference type="InterPro" id="IPR028082">
    <property type="entry name" value="Peripla_BP_I"/>
</dbReference>
<reference evidence="6" key="1">
    <citation type="submission" date="2016-07" db="EMBL/GenBank/DDBJ databases">
        <title>Sequence Frankia sp. strain CcI1.17.</title>
        <authorList>
            <person name="Ghodhbane-Gtari F."/>
            <person name="Swanson E."/>
            <person name="Gueddou A."/>
            <person name="Morris K."/>
            <person name="Hezbri K."/>
            <person name="Ktari A."/>
            <person name="Nouioui I."/>
            <person name="Abebe-Akele F."/>
            <person name="Simpson S."/>
            <person name="Thomas K."/>
            <person name="Gtari M."/>
            <person name="Tisa L.S."/>
            <person name="Hurst S."/>
        </authorList>
    </citation>
    <scope>NUCLEOTIDE SEQUENCE [LARGE SCALE GENOMIC DNA]</scope>
    <source>
        <strain evidence="6">Cc1.17</strain>
    </source>
</reference>
<protein>
    <submittedName>
        <fullName evidence="5">Branched-chain amino acid ABC transporter substrate-binding protein</fullName>
    </submittedName>
</protein>
<keyword evidence="2 3" id="KW-0732">Signal</keyword>
<dbReference type="PANTHER" id="PTHR47235:SF1">
    <property type="entry name" value="BLR6548 PROTEIN"/>
    <property type="match status" value="1"/>
</dbReference>
<comment type="similarity">
    <text evidence="1">Belongs to the leucine-binding protein family.</text>
</comment>
<evidence type="ECO:0000256" key="3">
    <source>
        <dbReference type="SAM" id="SignalP"/>
    </source>
</evidence>
<proteinExistence type="inferred from homology"/>
<dbReference type="PROSITE" id="PS51257">
    <property type="entry name" value="PROKAR_LIPOPROTEIN"/>
    <property type="match status" value="1"/>
</dbReference>
<dbReference type="Proteomes" id="UP000179627">
    <property type="component" value="Unassembled WGS sequence"/>
</dbReference>
<evidence type="ECO:0000256" key="1">
    <source>
        <dbReference type="ARBA" id="ARBA00010062"/>
    </source>
</evidence>
<dbReference type="PANTHER" id="PTHR47235">
    <property type="entry name" value="BLR6548 PROTEIN"/>
    <property type="match status" value="1"/>
</dbReference>
<dbReference type="InterPro" id="IPR028081">
    <property type="entry name" value="Leu-bd"/>
</dbReference>
<sequence length="415" mass="42365">MRRRLGLRLGAACIGAVTALAACGGGSDEPSGGSATGSGDPAKLMIIAAEGGVGVGHPEMVAAVRAAARAVNERGGIKGHPVEIVHCNERNDPAAAKECAQQAVDENVLAVVSAVSTSGGIMPILEQAGIPAIGSAGIAVDQSELSSDVSFMISPLTFYPTVCPSLLRRAGASKIGLVGYDLAASDRLITMAQAGGRAAGTPLSPELRVPITSSDLTPTIAQLTRAKADGAVLVVFDQAAYAVIGGGGAGLRTCHAAGTLSEEYLDRLGPAADNLVVASVFPEFSQRGEFPELARMLSELDAEEAAGNTDARAEIRSSTSSTAAWLSVQIAEKVGNAVPGELTSRALLDQLRGTSGLDLGLIPPLDFTKPSAFPGVSRVFNTTMRGARWDSATHGWLPLGPETYEALSLLTRGAS</sequence>